<dbReference type="CDD" id="cd19944">
    <property type="entry name" value="NirB_Fer2_BFD-like_2"/>
    <property type="match status" value="1"/>
</dbReference>
<feature type="domain" description="FAD/NAD(P)-binding" evidence="21">
    <location>
        <begin position="5"/>
        <end position="293"/>
    </location>
</feature>
<reference evidence="23" key="2">
    <citation type="journal article" date="2022" name="Microbiol. Resour. Announc.">
        <title>Metagenome Sequencing to Explore Phylogenomics of Terrestrial Cyanobacteria.</title>
        <authorList>
            <person name="Ward R.D."/>
            <person name="Stajich J.E."/>
            <person name="Johansen J.R."/>
            <person name="Huntemann M."/>
            <person name="Clum A."/>
            <person name="Foster B."/>
            <person name="Foster B."/>
            <person name="Roux S."/>
            <person name="Palaniappan K."/>
            <person name="Varghese N."/>
            <person name="Mukherjee S."/>
            <person name="Reddy T.B.K."/>
            <person name="Daum C."/>
            <person name="Copeland A."/>
            <person name="Chen I.A."/>
            <person name="Ivanova N.N."/>
            <person name="Kyrpides N.C."/>
            <person name="Shapiro N."/>
            <person name="Eloe-Fadrosh E.A."/>
            <person name="Pietrasiak N."/>
        </authorList>
    </citation>
    <scope>NUCLEOTIDE SEQUENCE</scope>
    <source>
        <strain evidence="23">GSE-NOS-MK-12-04C</strain>
    </source>
</reference>
<comment type="cofactor">
    <cofactor evidence="1 16">
        <name>FAD</name>
        <dbReference type="ChEBI" id="CHEBI:57692"/>
    </cofactor>
</comment>
<feature type="domain" description="BFD-like [2Fe-2S]-binding" evidence="20">
    <location>
        <begin position="430"/>
        <end position="478"/>
    </location>
</feature>
<feature type="binding site" evidence="17">
    <location>
        <position position="654"/>
    </location>
    <ligand>
        <name>[4Fe-4S] cluster</name>
        <dbReference type="ChEBI" id="CHEBI:49883"/>
    </ligand>
</feature>
<dbReference type="InterPro" id="IPR005117">
    <property type="entry name" value="NiRdtase/SiRdtase_haem-b_fer"/>
</dbReference>
<evidence type="ECO:0000256" key="17">
    <source>
        <dbReference type="PIRSR" id="PIRSR037149-1"/>
    </source>
</evidence>
<comment type="cofactor">
    <cofactor evidence="14">
        <name>[2Fe-2S] cluster</name>
        <dbReference type="ChEBI" id="CHEBI:190135"/>
    </cofactor>
</comment>
<keyword evidence="8 17" id="KW-0479">Metal-binding</keyword>
<evidence type="ECO:0000256" key="16">
    <source>
        <dbReference type="PIRNR" id="PIRNR037149"/>
    </source>
</evidence>
<dbReference type="GO" id="GO:0051537">
    <property type="term" value="F:2 iron, 2 sulfur cluster binding"/>
    <property type="evidence" value="ECO:0007669"/>
    <property type="project" value="UniProtKB-KW"/>
</dbReference>
<feature type="binding site" evidence="17">
    <location>
        <position position="688"/>
    </location>
    <ligand>
        <name>[4Fe-4S] cluster</name>
        <dbReference type="ChEBI" id="CHEBI:49883"/>
    </ligand>
</feature>
<comment type="similarity">
    <text evidence="3">Belongs to the nitrite and sulfite reductase 4Fe-4S domain family.</text>
</comment>
<dbReference type="PROSITE" id="PS00365">
    <property type="entry name" value="NIR_SIR"/>
    <property type="match status" value="1"/>
</dbReference>
<dbReference type="InterPro" id="IPR006066">
    <property type="entry name" value="NO2/SO3_Rdtase_FeS/sirohaem_BS"/>
</dbReference>
<dbReference type="PRINTS" id="PR00411">
    <property type="entry name" value="PNDRDTASEI"/>
</dbReference>
<evidence type="ECO:0000313" key="23">
    <source>
        <dbReference type="EMBL" id="MBW4670683.1"/>
    </source>
</evidence>
<dbReference type="PRINTS" id="PR00368">
    <property type="entry name" value="FADPNR"/>
</dbReference>
<protein>
    <submittedName>
        <fullName evidence="23">Nitrite reductase large subunit NirB</fullName>
    </submittedName>
</protein>
<dbReference type="SUPFAM" id="SSF56014">
    <property type="entry name" value="Nitrite and sulphite reductase 4Fe-4S domain-like"/>
    <property type="match status" value="1"/>
</dbReference>
<dbReference type="GO" id="GO:0098809">
    <property type="term" value="F:nitrite reductase activity"/>
    <property type="evidence" value="ECO:0007669"/>
    <property type="project" value="InterPro"/>
</dbReference>
<dbReference type="PANTHER" id="PTHR43809:SF1">
    <property type="entry name" value="NITRITE REDUCTASE (NADH) LARGE SUBUNIT"/>
    <property type="match status" value="1"/>
</dbReference>
<comment type="caution">
    <text evidence="23">The sequence shown here is derived from an EMBL/GenBank/DDBJ whole genome shotgun (WGS) entry which is preliminary data.</text>
</comment>
<feature type="binding site" evidence="17">
    <location>
        <position position="692"/>
    </location>
    <ligand>
        <name>[4Fe-4S] cluster</name>
        <dbReference type="ChEBI" id="CHEBI:49883"/>
    </ligand>
</feature>
<keyword evidence="7" id="KW-0001">2Fe-2S</keyword>
<evidence type="ECO:0000259" key="19">
    <source>
        <dbReference type="Pfam" id="PF03460"/>
    </source>
</evidence>
<dbReference type="Pfam" id="PF01077">
    <property type="entry name" value="NIR_SIR"/>
    <property type="match status" value="1"/>
</dbReference>
<evidence type="ECO:0000256" key="13">
    <source>
        <dbReference type="ARBA" id="ARBA00023063"/>
    </source>
</evidence>
<evidence type="ECO:0000313" key="24">
    <source>
        <dbReference type="Proteomes" id="UP000729701"/>
    </source>
</evidence>
<reference evidence="23" key="1">
    <citation type="submission" date="2021-05" db="EMBL/GenBank/DDBJ databases">
        <authorList>
            <person name="Pietrasiak N."/>
            <person name="Ward R."/>
            <person name="Stajich J.E."/>
            <person name="Kurbessoian T."/>
        </authorList>
    </citation>
    <scope>NUCLEOTIDE SEQUENCE</scope>
    <source>
        <strain evidence="23">GSE-NOS-MK-12-04C</strain>
    </source>
</reference>
<feature type="binding site" description="axial binding residue" evidence="17">
    <location>
        <position position="692"/>
    </location>
    <ligand>
        <name>siroheme</name>
        <dbReference type="ChEBI" id="CHEBI:60052"/>
    </ligand>
    <ligandPart>
        <name>Fe</name>
        <dbReference type="ChEBI" id="CHEBI:18248"/>
    </ligandPart>
</feature>
<comment type="pathway">
    <text evidence="2">Nitrogen metabolism; nitrate reduction (assimilation).</text>
</comment>
<dbReference type="Pfam" id="PF18267">
    <property type="entry name" value="Rubredoxin_C"/>
    <property type="match status" value="1"/>
</dbReference>
<evidence type="ECO:0000259" key="20">
    <source>
        <dbReference type="Pfam" id="PF04324"/>
    </source>
</evidence>
<accession>A0A951QRN6</accession>
<evidence type="ECO:0000256" key="15">
    <source>
        <dbReference type="ARBA" id="ARBA00064211"/>
    </source>
</evidence>
<keyword evidence="6 16" id="KW-0285">Flavoprotein</keyword>
<dbReference type="InterPro" id="IPR006067">
    <property type="entry name" value="NO2/SO3_Rdtase_4Fe4S_dom"/>
</dbReference>
<evidence type="ECO:0000256" key="9">
    <source>
        <dbReference type="ARBA" id="ARBA00022827"/>
    </source>
</evidence>
<comment type="subunit">
    <text evidence="15">Homodimer which associates with NirD.</text>
</comment>
<gene>
    <name evidence="23" type="primary">nirB</name>
    <name evidence="23" type="ORF">KME60_25490</name>
</gene>
<name>A0A951QRN6_9CYAN</name>
<dbReference type="Proteomes" id="UP000729701">
    <property type="component" value="Unassembled WGS sequence"/>
</dbReference>
<feature type="domain" description="Nitrite/Sulfite reductase ferredoxin-like" evidence="19">
    <location>
        <begin position="566"/>
        <end position="628"/>
    </location>
</feature>
<evidence type="ECO:0000256" key="8">
    <source>
        <dbReference type="ARBA" id="ARBA00022723"/>
    </source>
</evidence>
<keyword evidence="11 17" id="KW-0408">Iron</keyword>
<dbReference type="GO" id="GO:0050660">
    <property type="term" value="F:flavin adenine dinucleotide binding"/>
    <property type="evidence" value="ECO:0007669"/>
    <property type="project" value="UniProtKB-UniRule"/>
</dbReference>
<dbReference type="InterPro" id="IPR036188">
    <property type="entry name" value="FAD/NAD-bd_sf"/>
</dbReference>
<dbReference type="Pfam" id="PF07992">
    <property type="entry name" value="Pyr_redox_2"/>
    <property type="match status" value="1"/>
</dbReference>
<dbReference type="GO" id="GO:0015980">
    <property type="term" value="P:energy derivation by oxidation of organic compounds"/>
    <property type="evidence" value="ECO:0007669"/>
    <property type="project" value="UniProtKB-ARBA"/>
</dbReference>
<dbReference type="InterPro" id="IPR041854">
    <property type="entry name" value="BFD-like_2Fe2S-bd_dom_sf"/>
</dbReference>
<feature type="binding site" evidence="17">
    <location>
        <position position="648"/>
    </location>
    <ligand>
        <name>[4Fe-4S] cluster</name>
        <dbReference type="ChEBI" id="CHEBI:49883"/>
    </ligand>
</feature>
<evidence type="ECO:0000256" key="14">
    <source>
        <dbReference type="ARBA" id="ARBA00034078"/>
    </source>
</evidence>
<dbReference type="InterPro" id="IPR036136">
    <property type="entry name" value="Nit/Sulf_reduc_fer-like_dom_sf"/>
</dbReference>
<evidence type="ECO:0000256" key="4">
    <source>
        <dbReference type="ARBA" id="ARBA00022485"/>
    </source>
</evidence>
<organism evidence="23 24">
    <name type="scientific">Cyanomargarita calcarea GSE-NOS-MK-12-04C</name>
    <dbReference type="NCBI Taxonomy" id="2839659"/>
    <lineage>
        <taxon>Bacteria</taxon>
        <taxon>Bacillati</taxon>
        <taxon>Cyanobacteriota</taxon>
        <taxon>Cyanophyceae</taxon>
        <taxon>Nostocales</taxon>
        <taxon>Cyanomargaritaceae</taxon>
        <taxon>Cyanomargarita</taxon>
    </lineage>
</organism>
<evidence type="ECO:0000259" key="21">
    <source>
        <dbReference type="Pfam" id="PF07992"/>
    </source>
</evidence>
<dbReference type="NCBIfam" id="NF011565">
    <property type="entry name" value="PRK14989.1"/>
    <property type="match status" value="1"/>
</dbReference>
<dbReference type="InterPro" id="IPR007419">
    <property type="entry name" value="BFD-like_2Fe2S-bd_dom"/>
</dbReference>
<dbReference type="NCBIfam" id="TIGR02374">
    <property type="entry name" value="nitri_red_nirB"/>
    <property type="match status" value="1"/>
</dbReference>
<dbReference type="Pfam" id="PF03460">
    <property type="entry name" value="NIR_SIR_ferr"/>
    <property type="match status" value="1"/>
</dbReference>
<dbReference type="InterPro" id="IPR045854">
    <property type="entry name" value="NO2/SO3_Rdtase_4Fe4S_sf"/>
</dbReference>
<dbReference type="Gene3D" id="3.30.390.30">
    <property type="match status" value="1"/>
</dbReference>
<dbReference type="PIRSF" id="PIRSF037149">
    <property type="entry name" value="NirB"/>
    <property type="match status" value="1"/>
</dbReference>
<feature type="domain" description="NADH-rubredoxin oxidoreductase C-terminal" evidence="22">
    <location>
        <begin position="328"/>
        <end position="398"/>
    </location>
</feature>
<sequence length="845" mass="92394">MAKKNLVAIGNGMVGHKFLERIIASGAIADWNLITFCEEPRVAYDRVNLSSFFSGSTAGDLSLVKPGFYQDNDVKIYIGDKAIAIDRDRKEITSANGVTLSYDKVVIATGSYPFVPTIKGQDTAGTFVYRTIEDLEAIANYAKNSRVGVVVGGGLLGLECANALKNLGLETHVVEFMPRLMPVQVDEAGGLILRKQIEALGVTIHTSKSTTEIVSEQGKVSKMLFGDGSELQTDMIVFSAGIRPRDELAKNCGLTVGERGGIVIDDFCQTSDSDIYAIGECALYQNRIYGLVAPGYKMAEVAADHLCHLDRPSSHPEIARFSGADMSSKLKLLGVDVASFGDAFAKTPGSQEIAMQNSVEGTYKKLVINSEGTYLLGGILVGDASAYGMLLSMVQNQIPTPPHPEDLILPQRTSSKAAFGVESLPDTAQICSCNNVSKGTICNTIQEQKLTDIALVKQCTQAGTGCGGCVPLVTDLLKLELKKAGIEVNNHLCEHFAYSRQELYHLIRSQKITTFDELLQNYGKGRGCEICKPAVGSILASAWNDYILNPPHVGLQDTNDVFLANIQKDGSYSVIPRIPGGEITPQKLIVIGEIAAEFELYTKITGAQRIDLLGARLDQLPHIWRRLVDAGFESGHAYGKALRTVKSCVGSTWCRFGVQDSVALAIALELRYRGLRAPHKLKSAVSGCTRECAEAQGKDFGVIATENGWNLYLCGNGGIRPQHAQLFAADLDEETLIKYIDRFLMFYIRTANRLERTATWFNKLEGGMEYLKQVIIDDSLGICSELEKEMAHNVATYACEWKATIEDPAKMSRFRHFINSDETDPNLVYIEEREQKRPATLVSKE</sequence>
<evidence type="ECO:0000256" key="10">
    <source>
        <dbReference type="ARBA" id="ARBA00023002"/>
    </source>
</evidence>
<dbReference type="InterPro" id="IPR016156">
    <property type="entry name" value="FAD/NAD-linked_Rdtase_dimer_sf"/>
</dbReference>
<evidence type="ECO:0000256" key="7">
    <source>
        <dbReference type="ARBA" id="ARBA00022714"/>
    </source>
</evidence>
<dbReference type="GO" id="GO:0050661">
    <property type="term" value="F:NADP binding"/>
    <property type="evidence" value="ECO:0007669"/>
    <property type="project" value="UniProtKB-UniRule"/>
</dbReference>
<dbReference type="AlphaFoldDB" id="A0A951QRN6"/>
<dbReference type="InterPro" id="IPR023753">
    <property type="entry name" value="FAD/NAD-binding_dom"/>
</dbReference>
<dbReference type="EMBL" id="JAHHGZ010000034">
    <property type="protein sequence ID" value="MBW4670683.1"/>
    <property type="molecule type" value="Genomic_DNA"/>
</dbReference>
<evidence type="ECO:0000256" key="6">
    <source>
        <dbReference type="ARBA" id="ARBA00022630"/>
    </source>
</evidence>
<dbReference type="InterPro" id="IPR041575">
    <property type="entry name" value="Rubredoxin_C"/>
</dbReference>
<keyword evidence="13 16" id="KW-0534">Nitrate assimilation</keyword>
<evidence type="ECO:0000256" key="3">
    <source>
        <dbReference type="ARBA" id="ARBA00010429"/>
    </source>
</evidence>
<evidence type="ECO:0000256" key="5">
    <source>
        <dbReference type="ARBA" id="ARBA00022617"/>
    </source>
</evidence>
<evidence type="ECO:0000256" key="11">
    <source>
        <dbReference type="ARBA" id="ARBA00023004"/>
    </source>
</evidence>
<evidence type="ECO:0000256" key="12">
    <source>
        <dbReference type="ARBA" id="ARBA00023014"/>
    </source>
</evidence>
<keyword evidence="10" id="KW-0560">Oxidoreductase</keyword>
<dbReference type="SUPFAM" id="SSF51905">
    <property type="entry name" value="FAD/NAD(P)-binding domain"/>
    <property type="match status" value="1"/>
</dbReference>
<dbReference type="FunFam" id="3.30.413.10:FF:000007">
    <property type="entry name" value="Nitrite reductase [NAD(P)H] large subunit"/>
    <property type="match status" value="1"/>
</dbReference>
<evidence type="ECO:0000259" key="22">
    <source>
        <dbReference type="Pfam" id="PF18267"/>
    </source>
</evidence>
<dbReference type="SUPFAM" id="SSF55124">
    <property type="entry name" value="Nitrite/Sulfite reductase N-terminal domain-like"/>
    <property type="match status" value="1"/>
</dbReference>
<dbReference type="Gene3D" id="3.50.50.60">
    <property type="entry name" value="FAD/NAD(P)-binding domain"/>
    <property type="match status" value="2"/>
</dbReference>
<feature type="domain" description="Nitrite/sulphite reductase 4Fe-4S" evidence="18">
    <location>
        <begin position="639"/>
        <end position="775"/>
    </location>
</feature>
<dbReference type="CDD" id="cd19943">
    <property type="entry name" value="NirB_Fer2_BFD-like_1"/>
    <property type="match status" value="1"/>
</dbReference>
<keyword evidence="9 16" id="KW-0274">FAD</keyword>
<dbReference type="InterPro" id="IPR012744">
    <property type="entry name" value="Nitri_red_NirB"/>
</dbReference>
<keyword evidence="12 17" id="KW-0411">Iron-sulfur</keyword>
<dbReference type="GO" id="GO:0020037">
    <property type="term" value="F:heme binding"/>
    <property type="evidence" value="ECO:0007669"/>
    <property type="project" value="InterPro"/>
</dbReference>
<dbReference type="Pfam" id="PF04324">
    <property type="entry name" value="Fer2_BFD"/>
    <property type="match status" value="1"/>
</dbReference>
<comment type="cofactor">
    <cofactor evidence="17">
        <name>[4Fe-4S] cluster</name>
        <dbReference type="ChEBI" id="CHEBI:49883"/>
    </cofactor>
    <text evidence="17">Binds 1 [4Fe-4S] cluster per subunit.</text>
</comment>
<evidence type="ECO:0000259" key="18">
    <source>
        <dbReference type="Pfam" id="PF01077"/>
    </source>
</evidence>
<comment type="cofactor">
    <cofactor evidence="17">
        <name>siroheme</name>
        <dbReference type="ChEBI" id="CHEBI:60052"/>
    </cofactor>
    <text evidence="17">Binds 1 siroheme per subunit.</text>
</comment>
<dbReference type="Gene3D" id="3.30.413.10">
    <property type="entry name" value="Sulfite Reductase Hemoprotein, domain 1"/>
    <property type="match status" value="1"/>
</dbReference>
<dbReference type="GO" id="GO:0051539">
    <property type="term" value="F:4 iron, 4 sulfur cluster binding"/>
    <property type="evidence" value="ECO:0007669"/>
    <property type="project" value="UniProtKB-KW"/>
</dbReference>
<dbReference type="InterPro" id="IPR052034">
    <property type="entry name" value="NasD-like"/>
</dbReference>
<dbReference type="FunFam" id="1.10.10.1100:FF:000002">
    <property type="entry name" value="Nitrite reductase large subunit"/>
    <property type="match status" value="1"/>
</dbReference>
<evidence type="ECO:0000256" key="2">
    <source>
        <dbReference type="ARBA" id="ARBA00005096"/>
    </source>
</evidence>
<dbReference type="GO" id="GO:0046872">
    <property type="term" value="F:metal ion binding"/>
    <property type="evidence" value="ECO:0007669"/>
    <property type="project" value="UniProtKB-KW"/>
</dbReference>
<dbReference type="PANTHER" id="PTHR43809">
    <property type="entry name" value="NITRITE REDUCTASE (NADH) LARGE SUBUNIT"/>
    <property type="match status" value="1"/>
</dbReference>
<keyword evidence="5 17" id="KW-0349">Heme</keyword>
<dbReference type="GO" id="GO:0042128">
    <property type="term" value="P:nitrate assimilation"/>
    <property type="evidence" value="ECO:0007669"/>
    <property type="project" value="UniProtKB-UniRule"/>
</dbReference>
<dbReference type="FunFam" id="3.50.50.60:FF:000033">
    <property type="entry name" value="Nitrite reductase [NAD(P)H], large subunit"/>
    <property type="match status" value="1"/>
</dbReference>
<evidence type="ECO:0000256" key="1">
    <source>
        <dbReference type="ARBA" id="ARBA00001974"/>
    </source>
</evidence>
<proteinExistence type="inferred from homology"/>
<dbReference type="PRINTS" id="PR00397">
    <property type="entry name" value="SIROHAEM"/>
</dbReference>
<keyword evidence="4 17" id="KW-0004">4Fe-4S</keyword>
<dbReference type="Gene3D" id="1.10.10.1100">
    <property type="entry name" value="BFD-like [2Fe-2S]-binding domain"/>
    <property type="match status" value="1"/>
</dbReference>
<dbReference type="InterPro" id="IPR017121">
    <property type="entry name" value="Nitrite_Rdtase_lsu"/>
</dbReference>